<feature type="region of interest" description="Disordered" evidence="1">
    <location>
        <begin position="73"/>
        <end position="109"/>
    </location>
</feature>
<comment type="caution">
    <text evidence="2">The sequence shown here is derived from an EMBL/GenBank/DDBJ whole genome shotgun (WGS) entry which is preliminary data.</text>
</comment>
<evidence type="ECO:0000256" key="1">
    <source>
        <dbReference type="SAM" id="MobiDB-lite"/>
    </source>
</evidence>
<accession>A0A843WK70</accession>
<feature type="compositionally biased region" description="Basic and acidic residues" evidence="1">
    <location>
        <begin position="74"/>
        <end position="86"/>
    </location>
</feature>
<evidence type="ECO:0000313" key="2">
    <source>
        <dbReference type="EMBL" id="MQM04945.1"/>
    </source>
</evidence>
<dbReference type="OrthoDB" id="1305773at2759"/>
<proteinExistence type="predicted"/>
<organism evidence="2 3">
    <name type="scientific">Colocasia esculenta</name>
    <name type="common">Wild taro</name>
    <name type="synonym">Arum esculentum</name>
    <dbReference type="NCBI Taxonomy" id="4460"/>
    <lineage>
        <taxon>Eukaryota</taxon>
        <taxon>Viridiplantae</taxon>
        <taxon>Streptophyta</taxon>
        <taxon>Embryophyta</taxon>
        <taxon>Tracheophyta</taxon>
        <taxon>Spermatophyta</taxon>
        <taxon>Magnoliopsida</taxon>
        <taxon>Liliopsida</taxon>
        <taxon>Araceae</taxon>
        <taxon>Aroideae</taxon>
        <taxon>Colocasieae</taxon>
        <taxon>Colocasia</taxon>
    </lineage>
</organism>
<dbReference type="AlphaFoldDB" id="A0A843WK70"/>
<keyword evidence="3" id="KW-1185">Reference proteome</keyword>
<evidence type="ECO:0000313" key="3">
    <source>
        <dbReference type="Proteomes" id="UP000652761"/>
    </source>
</evidence>
<dbReference type="Proteomes" id="UP000652761">
    <property type="component" value="Unassembled WGS sequence"/>
</dbReference>
<name>A0A843WK70_COLES</name>
<sequence>MLQVRARSHNFDRCEDDILDISSGVLHIACGSLVPESISRDSLEHAKVLLQVDRKFILVVAGGILVAIDQSSVEPEKYRDLNKSREANSSGNPQKSGNKPRPPHSNTGG</sequence>
<gene>
    <name evidence="2" type="ORF">Taro_037746</name>
</gene>
<feature type="compositionally biased region" description="Polar residues" evidence="1">
    <location>
        <begin position="87"/>
        <end position="97"/>
    </location>
</feature>
<reference evidence="2" key="1">
    <citation type="submission" date="2017-07" db="EMBL/GenBank/DDBJ databases">
        <title>Taro Niue Genome Assembly and Annotation.</title>
        <authorList>
            <person name="Atibalentja N."/>
            <person name="Keating K."/>
            <person name="Fields C.J."/>
        </authorList>
    </citation>
    <scope>NUCLEOTIDE SEQUENCE</scope>
    <source>
        <strain evidence="2">Niue_2</strain>
        <tissue evidence="2">Leaf</tissue>
    </source>
</reference>
<dbReference type="EMBL" id="NMUH01003314">
    <property type="protein sequence ID" value="MQM04945.1"/>
    <property type="molecule type" value="Genomic_DNA"/>
</dbReference>
<protein>
    <submittedName>
        <fullName evidence="2">Uncharacterized protein</fullName>
    </submittedName>
</protein>